<sequence>MGEDNTAGLRAVPRPLDVELPRPRLVDRLRCRWSRPITLVTAGAGFGKTTALAQSVRANLLAPRGVDAWVTCLPDHADGNRLAHAILHALGDSGRDPGAPEVLLALRRTAPLDVCLFLDDVHELPDGSPGAALLADVVRALPGTAHLVFSGRCAPALPLARREAAGDVVAVRTGDLAFTDAETAALARSFGRRPADDLCGWPALIRLSLTAGRSASWRYAAEEVLSNLSGPMRTALAALVVLGCATEDEVGSVAGVPVDLERLAETVPLVNRLDDGRYRAHDLWSGLTRTDHLRGKAVEVLVARGELAGAGRIACRAGDWDLLARLAVDLVRTTLSVLPCTTARRWLEAVPADRAGEPAFLLLKAAVSHAVDFGDPSIDGLVDRACARLLDAGDHEGAAAALGQAVITAHSRGDLVRLLDLAGRAQRLDTDSPVLRLVRHSVSAVAAEMAGEPEEALVHLALAPVAEVPRALAVSTTRFHVHCLSMCGRGQDAAELAERMLDDDLASRHAATARWFDGEAVEFQGDDPDSTARDEFVARALHTVIAASFGEITAELPGEQENPRDAVLACASHAAVAVVRGEEELARDLYKRHLARWPVDVKVAERHLRRFLTLGYVLNDELRDRWDNTDLGTSHRRALAAGRAFLRARRGDLRPTLPEEHALCFLPLPWSLELACRHAAAGRTKLGAWLADRVGPAVHRRLRDLAQDPDLAAGAAKLLATVPAPPGHPIGVEVLGPLRVTRDGVAVDAPELRRARVRQLLGLLVLRPVVTREQAVDLLWPDLDPAGAARNLRVTLTHLRRLLEPERAGGEASYCLRADGDTIRLSRGGLLTADLWSFHDLSAADQLDQAVALWRGDPLPDLADLCEAEIGRLRARHVENLVELGELRLVTGDPAQAGSLAGRALELEPFDPRAHRLALAAALRARNPQRTTEVRARVLASLRELCVRPDPATEILLRQTAVSS</sequence>
<evidence type="ECO:0000256" key="2">
    <source>
        <dbReference type="ARBA" id="ARBA00023125"/>
    </source>
</evidence>
<dbReference type="Gene3D" id="1.25.40.10">
    <property type="entry name" value="Tetratricopeptide repeat domain"/>
    <property type="match status" value="1"/>
</dbReference>
<keyword evidence="2" id="KW-0238">DNA-binding</keyword>
<keyword evidence="6" id="KW-1185">Reference proteome</keyword>
<dbReference type="SMART" id="SM00862">
    <property type="entry name" value="Trans_reg_C"/>
    <property type="match status" value="1"/>
</dbReference>
<evidence type="ECO:0000259" key="3">
    <source>
        <dbReference type="SMART" id="SM00862"/>
    </source>
</evidence>
<dbReference type="InterPro" id="IPR001867">
    <property type="entry name" value="OmpR/PhoB-type_DNA-bd"/>
</dbReference>
<dbReference type="SMART" id="SM01043">
    <property type="entry name" value="BTAD"/>
    <property type="match status" value="1"/>
</dbReference>
<accession>A0A1G7RQC5</accession>
<dbReference type="PANTHER" id="PTHR35807:SF2">
    <property type="entry name" value="TRANSCRIPTIONAL ACTIVATOR DOMAIN"/>
    <property type="match status" value="1"/>
</dbReference>
<dbReference type="GO" id="GO:0000160">
    <property type="term" value="P:phosphorelay signal transduction system"/>
    <property type="evidence" value="ECO:0007669"/>
    <property type="project" value="InterPro"/>
</dbReference>
<dbReference type="InterPro" id="IPR016032">
    <property type="entry name" value="Sig_transdc_resp-reg_C-effctor"/>
</dbReference>
<dbReference type="InterPro" id="IPR051677">
    <property type="entry name" value="AfsR-DnrI-RedD_regulator"/>
</dbReference>
<dbReference type="RefSeq" id="WP_090049368.1">
    <property type="nucleotide sequence ID" value="NZ_FNCC01000005.1"/>
</dbReference>
<dbReference type="Pfam" id="PF03704">
    <property type="entry name" value="BTAD"/>
    <property type="match status" value="1"/>
</dbReference>
<dbReference type="AlphaFoldDB" id="A0A1G7RQC5"/>
<feature type="domain" description="Bacterial transcriptional activator" evidence="4">
    <location>
        <begin position="833"/>
        <end position="961"/>
    </location>
</feature>
<name>A0A1G7RQC5_9PSEU</name>
<dbReference type="EMBL" id="FNCC01000005">
    <property type="protein sequence ID" value="SDG12863.1"/>
    <property type="molecule type" value="Genomic_DNA"/>
</dbReference>
<dbReference type="InterPro" id="IPR005158">
    <property type="entry name" value="BTAD"/>
</dbReference>
<dbReference type="Gene3D" id="1.10.10.10">
    <property type="entry name" value="Winged helix-like DNA-binding domain superfamily/Winged helix DNA-binding domain"/>
    <property type="match status" value="1"/>
</dbReference>
<reference evidence="6" key="1">
    <citation type="submission" date="2016-10" db="EMBL/GenBank/DDBJ databases">
        <authorList>
            <person name="Varghese N."/>
            <person name="Submissions S."/>
        </authorList>
    </citation>
    <scope>NUCLEOTIDE SEQUENCE [LARGE SCALE GENOMIC DNA]</scope>
    <source>
        <strain evidence="6">CGMCC 4.3506</strain>
    </source>
</reference>
<organism evidence="5 6">
    <name type="scientific">Lentzea fradiae</name>
    <dbReference type="NCBI Taxonomy" id="200378"/>
    <lineage>
        <taxon>Bacteria</taxon>
        <taxon>Bacillati</taxon>
        <taxon>Actinomycetota</taxon>
        <taxon>Actinomycetes</taxon>
        <taxon>Pseudonocardiales</taxon>
        <taxon>Pseudonocardiaceae</taxon>
        <taxon>Lentzea</taxon>
    </lineage>
</organism>
<protein>
    <submittedName>
        <fullName evidence="5">Transcriptional activator domain-containing protein</fullName>
    </submittedName>
</protein>
<dbReference type="InterPro" id="IPR036388">
    <property type="entry name" value="WH-like_DNA-bd_sf"/>
</dbReference>
<proteinExistence type="inferred from homology"/>
<dbReference type="SUPFAM" id="SSF46894">
    <property type="entry name" value="C-terminal effector domain of the bipartite response regulators"/>
    <property type="match status" value="1"/>
</dbReference>
<evidence type="ECO:0000259" key="4">
    <source>
        <dbReference type="SMART" id="SM01043"/>
    </source>
</evidence>
<evidence type="ECO:0000256" key="1">
    <source>
        <dbReference type="ARBA" id="ARBA00005820"/>
    </source>
</evidence>
<dbReference type="InterPro" id="IPR011990">
    <property type="entry name" value="TPR-like_helical_dom_sf"/>
</dbReference>
<evidence type="ECO:0000313" key="6">
    <source>
        <dbReference type="Proteomes" id="UP000199623"/>
    </source>
</evidence>
<gene>
    <name evidence="5" type="ORF">SAMN05216553_105475</name>
</gene>
<dbReference type="GO" id="GO:0006355">
    <property type="term" value="P:regulation of DNA-templated transcription"/>
    <property type="evidence" value="ECO:0007669"/>
    <property type="project" value="InterPro"/>
</dbReference>
<dbReference type="GO" id="GO:0003677">
    <property type="term" value="F:DNA binding"/>
    <property type="evidence" value="ECO:0007669"/>
    <property type="project" value="UniProtKB-KW"/>
</dbReference>
<dbReference type="STRING" id="200378.SAMN05216553_105475"/>
<dbReference type="Proteomes" id="UP000199623">
    <property type="component" value="Unassembled WGS sequence"/>
</dbReference>
<dbReference type="PANTHER" id="PTHR35807">
    <property type="entry name" value="TRANSCRIPTIONAL REGULATOR REDD-RELATED"/>
    <property type="match status" value="1"/>
</dbReference>
<comment type="similarity">
    <text evidence="1">Belongs to the AfsR/DnrI/RedD regulatory family.</text>
</comment>
<evidence type="ECO:0000313" key="5">
    <source>
        <dbReference type="EMBL" id="SDG12863.1"/>
    </source>
</evidence>
<dbReference type="OrthoDB" id="3654124at2"/>
<feature type="domain" description="OmpR/PhoB-type" evidence="3">
    <location>
        <begin position="744"/>
        <end position="831"/>
    </location>
</feature>
<dbReference type="SUPFAM" id="SSF48452">
    <property type="entry name" value="TPR-like"/>
    <property type="match status" value="1"/>
</dbReference>